<evidence type="ECO:0000256" key="2">
    <source>
        <dbReference type="ARBA" id="ARBA00023016"/>
    </source>
</evidence>
<dbReference type="GO" id="GO:0006457">
    <property type="term" value="P:protein folding"/>
    <property type="evidence" value="ECO:0007669"/>
    <property type="project" value="InterPro"/>
</dbReference>
<evidence type="ECO:0000256" key="4">
    <source>
        <dbReference type="HAMAP-Rule" id="MF_01151"/>
    </source>
</evidence>
<comment type="caution">
    <text evidence="9">The sequence shown here is derived from an EMBL/GenBank/DDBJ whole genome shotgun (WGS) entry which is preliminary data.</text>
</comment>
<dbReference type="PRINTS" id="PR00773">
    <property type="entry name" value="GRPEPROTEIN"/>
</dbReference>
<sequence>MSEAQQTPETGTEETAAQAQPQPDPFEVIVALQAEVANYKDQALRALAEAENTRRRAERDREDASKYAVSGFARDLLSVADNLRRALDAVPPSEDETVKALVTGVEATERELLAIFERRSLTRIEPMGQIFDPNLHEAVFEVPNTGQPTGTVVQVLQSGYRIHDRLLRPAMVGVAKGEAGAQVNTSA</sequence>
<evidence type="ECO:0000256" key="7">
    <source>
        <dbReference type="SAM" id="Coils"/>
    </source>
</evidence>
<dbReference type="GO" id="GO:0005737">
    <property type="term" value="C:cytoplasm"/>
    <property type="evidence" value="ECO:0007669"/>
    <property type="project" value="UniProtKB-SubCell"/>
</dbReference>
<comment type="function">
    <text evidence="4 5">Participates actively in the response to hyperosmotic and heat shock by preventing the aggregation of stress-denatured proteins, in association with DnaK and GrpE. It is the nucleotide exchange factor for DnaK and may function as a thermosensor. Unfolded proteins bind initially to DnaJ; upon interaction with the DnaJ-bound protein, DnaK hydrolyzes its bound ATP, resulting in the formation of a stable complex. GrpE releases ADP from DnaK; ATP binding to DnaK triggers the release of the substrate protein, thus completing the reaction cycle. Several rounds of ATP-dependent interactions between DnaJ, DnaK and GrpE are required for fully efficient folding.</text>
</comment>
<evidence type="ECO:0000313" key="9">
    <source>
        <dbReference type="EMBL" id="KJV10253.1"/>
    </source>
</evidence>
<dbReference type="AlphaFoldDB" id="A0A0F3IUN3"/>
<dbReference type="PANTHER" id="PTHR21237:SF23">
    <property type="entry name" value="GRPE PROTEIN HOMOLOG, MITOCHONDRIAL"/>
    <property type="match status" value="1"/>
</dbReference>
<organism evidence="9 10">
    <name type="scientific">Elstera litoralis</name>
    <dbReference type="NCBI Taxonomy" id="552518"/>
    <lineage>
        <taxon>Bacteria</taxon>
        <taxon>Pseudomonadati</taxon>
        <taxon>Pseudomonadota</taxon>
        <taxon>Alphaproteobacteria</taxon>
        <taxon>Rhodospirillales</taxon>
        <taxon>Rhodospirillaceae</taxon>
        <taxon>Elstera</taxon>
    </lineage>
</organism>
<evidence type="ECO:0000256" key="8">
    <source>
        <dbReference type="SAM" id="MobiDB-lite"/>
    </source>
</evidence>
<evidence type="ECO:0000256" key="1">
    <source>
        <dbReference type="ARBA" id="ARBA00009054"/>
    </source>
</evidence>
<comment type="subcellular location">
    <subcellularLocation>
        <location evidence="4">Cytoplasm</location>
    </subcellularLocation>
</comment>
<dbReference type="OrthoDB" id="9789811at2"/>
<gene>
    <name evidence="4" type="primary">grpE</name>
    <name evidence="9" type="ORF">VZ95_06225</name>
</gene>
<evidence type="ECO:0000313" key="10">
    <source>
        <dbReference type="Proteomes" id="UP000033774"/>
    </source>
</evidence>
<dbReference type="SUPFAM" id="SSF58014">
    <property type="entry name" value="Coiled-coil domain of nucleotide exchange factor GrpE"/>
    <property type="match status" value="1"/>
</dbReference>
<dbReference type="EMBL" id="LAJY01000126">
    <property type="protein sequence ID" value="KJV10253.1"/>
    <property type="molecule type" value="Genomic_DNA"/>
</dbReference>
<dbReference type="InterPro" id="IPR013805">
    <property type="entry name" value="GrpE_CC"/>
</dbReference>
<comment type="subunit">
    <text evidence="4">Homodimer.</text>
</comment>
<evidence type="ECO:0000256" key="6">
    <source>
        <dbReference type="RuleBase" id="RU004478"/>
    </source>
</evidence>
<dbReference type="RefSeq" id="WP_045775088.1">
    <property type="nucleotide sequence ID" value="NZ_LAJY01000126.1"/>
</dbReference>
<dbReference type="InterPro" id="IPR009012">
    <property type="entry name" value="GrpE_head"/>
</dbReference>
<dbReference type="GO" id="GO:0000774">
    <property type="term" value="F:adenyl-nucleotide exchange factor activity"/>
    <property type="evidence" value="ECO:0007669"/>
    <property type="project" value="InterPro"/>
</dbReference>
<dbReference type="Gene3D" id="2.30.22.10">
    <property type="entry name" value="Head domain of nucleotide exchange factor GrpE"/>
    <property type="match status" value="1"/>
</dbReference>
<dbReference type="NCBIfam" id="NF010739">
    <property type="entry name" value="PRK14141.1"/>
    <property type="match status" value="1"/>
</dbReference>
<dbReference type="GO" id="GO:0051082">
    <property type="term" value="F:unfolded protein binding"/>
    <property type="evidence" value="ECO:0007669"/>
    <property type="project" value="TreeGrafter"/>
</dbReference>
<reference evidence="9 10" key="1">
    <citation type="submission" date="2015-03" db="EMBL/GenBank/DDBJ databases">
        <title>Draft genome sequence of Elstera litoralis.</title>
        <authorList>
            <person name="Rahalkar M.C."/>
            <person name="Dhakephalkar P.K."/>
            <person name="Pore S.D."/>
            <person name="Arora P."/>
            <person name="Kapse N.G."/>
            <person name="Pandit P.S."/>
        </authorList>
    </citation>
    <scope>NUCLEOTIDE SEQUENCE [LARGE SCALE GENOMIC DNA]</scope>
    <source>
        <strain evidence="9 10">Dia-1</strain>
    </source>
</reference>
<comment type="similarity">
    <text evidence="1 4 6">Belongs to the GrpE family.</text>
</comment>
<keyword evidence="4" id="KW-0963">Cytoplasm</keyword>
<accession>A0A0F3IUN3</accession>
<dbReference type="Pfam" id="PF01025">
    <property type="entry name" value="GrpE"/>
    <property type="match status" value="1"/>
</dbReference>
<dbReference type="Proteomes" id="UP000033774">
    <property type="component" value="Unassembled WGS sequence"/>
</dbReference>
<dbReference type="GO" id="GO:0042803">
    <property type="term" value="F:protein homodimerization activity"/>
    <property type="evidence" value="ECO:0007669"/>
    <property type="project" value="InterPro"/>
</dbReference>
<feature type="compositionally biased region" description="Polar residues" evidence="8">
    <location>
        <begin position="1"/>
        <end position="21"/>
    </location>
</feature>
<dbReference type="Gene3D" id="3.90.20.20">
    <property type="match status" value="1"/>
</dbReference>
<dbReference type="SUPFAM" id="SSF51064">
    <property type="entry name" value="Head domain of nucleotide exchange factor GrpE"/>
    <property type="match status" value="1"/>
</dbReference>
<dbReference type="PROSITE" id="PS01071">
    <property type="entry name" value="GRPE"/>
    <property type="match status" value="1"/>
</dbReference>
<feature type="coiled-coil region" evidence="7">
    <location>
        <begin position="29"/>
        <end position="67"/>
    </location>
</feature>
<dbReference type="FunFam" id="2.30.22.10:FF:000002">
    <property type="entry name" value="GrpE protein homolog"/>
    <property type="match status" value="1"/>
</dbReference>
<dbReference type="GO" id="GO:0051087">
    <property type="term" value="F:protein-folding chaperone binding"/>
    <property type="evidence" value="ECO:0007669"/>
    <property type="project" value="InterPro"/>
</dbReference>
<keyword evidence="3 4" id="KW-0143">Chaperone</keyword>
<keyword evidence="2 4" id="KW-0346">Stress response</keyword>
<feature type="region of interest" description="Disordered" evidence="8">
    <location>
        <begin position="1"/>
        <end position="24"/>
    </location>
</feature>
<proteinExistence type="inferred from homology"/>
<keyword evidence="7" id="KW-0175">Coiled coil</keyword>
<keyword evidence="10" id="KW-1185">Reference proteome</keyword>
<evidence type="ECO:0000256" key="5">
    <source>
        <dbReference type="RuleBase" id="RU000639"/>
    </source>
</evidence>
<protein>
    <recommendedName>
        <fullName evidence="4 5">Protein GrpE</fullName>
    </recommendedName>
    <alternativeName>
        <fullName evidence="4">HSP-70 cofactor</fullName>
    </alternativeName>
</protein>
<dbReference type="InterPro" id="IPR000740">
    <property type="entry name" value="GrpE"/>
</dbReference>
<dbReference type="CDD" id="cd00446">
    <property type="entry name" value="GrpE"/>
    <property type="match status" value="1"/>
</dbReference>
<dbReference type="PANTHER" id="PTHR21237">
    <property type="entry name" value="GRPE PROTEIN"/>
    <property type="match status" value="1"/>
</dbReference>
<dbReference type="HAMAP" id="MF_01151">
    <property type="entry name" value="GrpE"/>
    <property type="match status" value="1"/>
</dbReference>
<dbReference type="NCBIfam" id="NF010738">
    <property type="entry name" value="PRK14140.1"/>
    <property type="match status" value="1"/>
</dbReference>
<name>A0A0F3IUN3_9PROT</name>
<evidence type="ECO:0000256" key="3">
    <source>
        <dbReference type="ARBA" id="ARBA00023186"/>
    </source>
</evidence>
<dbReference type="PATRIC" id="fig|552518.3.peg.322"/>